<sequence length="282" mass="31836">MELYTKRRDLEAEVAKLKKQNLDIGFVPTMGALHSGHLALVKQAAKDNEIVVVSIFVNPTQFNNKADLAHYPRTLKEDMDLLTNILETVMVFAPAPEEVYGEEAKATSYDFGGLELEMEGKFRPGHFNGVGTVLKHLFDIVKPDRAYFGEKDYQQLQIVKKLVEIEKMAVQIIGCPIYRESSGLALSSRNTRLNSVQTKASPKIYEVLKQVKEDFGTKSVEELNAWVSEQFSDDPDLKLEYFEIANAINLKTAKRKNKGEEYRAFIAVFAGEVRLIDNIALN</sequence>
<evidence type="ECO:0000256" key="1">
    <source>
        <dbReference type="ARBA" id="ARBA00004990"/>
    </source>
</evidence>
<dbReference type="Proteomes" id="UP000292262">
    <property type="component" value="Unassembled WGS sequence"/>
</dbReference>
<evidence type="ECO:0000256" key="2">
    <source>
        <dbReference type="ARBA" id="ARBA00009256"/>
    </source>
</evidence>
<name>A0A4Q7PFX5_9FLAO</name>
<dbReference type="InterPro" id="IPR042176">
    <property type="entry name" value="Pantoate_ligase_C"/>
</dbReference>
<dbReference type="PANTHER" id="PTHR21299">
    <property type="entry name" value="CYTIDYLATE KINASE/PANTOATE-BETA-ALANINE LIGASE"/>
    <property type="match status" value="1"/>
</dbReference>
<comment type="subunit">
    <text evidence="8">Homodimer.</text>
</comment>
<keyword evidence="10" id="KW-1185">Reference proteome</keyword>
<feature type="binding site" evidence="8">
    <location>
        <begin position="186"/>
        <end position="189"/>
    </location>
    <ligand>
        <name>ATP</name>
        <dbReference type="ChEBI" id="CHEBI:30616"/>
    </ligand>
</feature>
<dbReference type="EC" id="6.3.2.1" evidence="8"/>
<dbReference type="GO" id="GO:0005524">
    <property type="term" value="F:ATP binding"/>
    <property type="evidence" value="ECO:0007669"/>
    <property type="project" value="UniProtKB-KW"/>
</dbReference>
<keyword evidence="8" id="KW-0963">Cytoplasm</keyword>
<dbReference type="EMBL" id="SGXE01000001">
    <property type="protein sequence ID" value="RZS99384.1"/>
    <property type="molecule type" value="Genomic_DNA"/>
</dbReference>
<evidence type="ECO:0000256" key="7">
    <source>
        <dbReference type="ARBA" id="ARBA00048258"/>
    </source>
</evidence>
<evidence type="ECO:0000256" key="4">
    <source>
        <dbReference type="ARBA" id="ARBA00022655"/>
    </source>
</evidence>
<reference evidence="9 10" key="1">
    <citation type="submission" date="2019-02" db="EMBL/GenBank/DDBJ databases">
        <title>Genomic Encyclopedia of Type Strains, Phase IV (KMG-IV): sequencing the most valuable type-strain genomes for metagenomic binning, comparative biology and taxonomic classification.</title>
        <authorList>
            <person name="Goeker M."/>
        </authorList>
    </citation>
    <scope>NUCLEOTIDE SEQUENCE [LARGE SCALE GENOMIC DNA]</scope>
    <source>
        <strain evidence="9 10">DSM 17196</strain>
    </source>
</reference>
<comment type="catalytic activity">
    <reaction evidence="7 8">
        <text>(R)-pantoate + beta-alanine + ATP = (R)-pantothenate + AMP + diphosphate + H(+)</text>
        <dbReference type="Rhea" id="RHEA:10912"/>
        <dbReference type="ChEBI" id="CHEBI:15378"/>
        <dbReference type="ChEBI" id="CHEBI:15980"/>
        <dbReference type="ChEBI" id="CHEBI:29032"/>
        <dbReference type="ChEBI" id="CHEBI:30616"/>
        <dbReference type="ChEBI" id="CHEBI:33019"/>
        <dbReference type="ChEBI" id="CHEBI:57966"/>
        <dbReference type="ChEBI" id="CHEBI:456215"/>
        <dbReference type="EC" id="6.3.2.1"/>
    </reaction>
</comment>
<dbReference type="AlphaFoldDB" id="A0A4Q7PFX5"/>
<keyword evidence="6 8" id="KW-0067">ATP-binding</keyword>
<dbReference type="InterPro" id="IPR014729">
    <property type="entry name" value="Rossmann-like_a/b/a_fold"/>
</dbReference>
<dbReference type="UniPathway" id="UPA00028">
    <property type="reaction ID" value="UER00005"/>
</dbReference>
<gene>
    <name evidence="8" type="primary">panC</name>
    <name evidence="9" type="ORF">EV197_0594</name>
</gene>
<dbReference type="InterPro" id="IPR004821">
    <property type="entry name" value="Cyt_trans-like"/>
</dbReference>
<evidence type="ECO:0000313" key="9">
    <source>
        <dbReference type="EMBL" id="RZS99384.1"/>
    </source>
</evidence>
<feature type="binding site" evidence="8">
    <location>
        <position position="155"/>
    </location>
    <ligand>
        <name>(R)-pantoate</name>
        <dbReference type="ChEBI" id="CHEBI:15980"/>
    </ligand>
</feature>
<protein>
    <recommendedName>
        <fullName evidence="8">Pantothenate synthetase</fullName>
        <shortName evidence="8">PS</shortName>
        <ecNumber evidence="8">6.3.2.1</ecNumber>
    </recommendedName>
    <alternativeName>
        <fullName evidence="8">Pantoate--beta-alanine ligase</fullName>
    </alternativeName>
    <alternativeName>
        <fullName evidence="8">Pantoate-activating enzyme</fullName>
    </alternativeName>
</protein>
<comment type="caution">
    <text evidence="9">The sequence shown here is derived from an EMBL/GenBank/DDBJ whole genome shotgun (WGS) entry which is preliminary data.</text>
</comment>
<feature type="binding site" evidence="8">
    <location>
        <position position="61"/>
    </location>
    <ligand>
        <name>(R)-pantoate</name>
        <dbReference type="ChEBI" id="CHEBI:15980"/>
    </ligand>
</feature>
<dbReference type="NCBIfam" id="TIGR00125">
    <property type="entry name" value="cyt_tran_rel"/>
    <property type="match status" value="1"/>
</dbReference>
<comment type="subcellular location">
    <subcellularLocation>
        <location evidence="8">Cytoplasm</location>
    </subcellularLocation>
</comment>
<comment type="caution">
    <text evidence="8">Lacks conserved residue(s) required for the propagation of feature annotation.</text>
</comment>
<evidence type="ECO:0000256" key="6">
    <source>
        <dbReference type="ARBA" id="ARBA00022840"/>
    </source>
</evidence>
<feature type="binding site" evidence="8">
    <location>
        <position position="61"/>
    </location>
    <ligand>
        <name>beta-alanine</name>
        <dbReference type="ChEBI" id="CHEBI:57966"/>
    </ligand>
</feature>
<dbReference type="RefSeq" id="WP_130285229.1">
    <property type="nucleotide sequence ID" value="NZ_SGXE01000001.1"/>
</dbReference>
<dbReference type="InterPro" id="IPR003721">
    <property type="entry name" value="Pantoate_ligase"/>
</dbReference>
<keyword evidence="4 8" id="KW-0566">Pantothenate biosynthesis</keyword>
<comment type="function">
    <text evidence="8">Catalyzes the condensation of pantoate with beta-alanine in an ATP-dependent reaction via a pantoyl-adenylate intermediate.</text>
</comment>
<comment type="miscellaneous">
    <text evidence="8">The reaction proceeds by a bi uni uni bi ping pong mechanism.</text>
</comment>
<dbReference type="PANTHER" id="PTHR21299:SF1">
    <property type="entry name" value="PANTOATE--BETA-ALANINE LIGASE"/>
    <property type="match status" value="1"/>
</dbReference>
<dbReference type="Gene3D" id="3.40.50.620">
    <property type="entry name" value="HUPs"/>
    <property type="match status" value="1"/>
</dbReference>
<evidence type="ECO:0000256" key="3">
    <source>
        <dbReference type="ARBA" id="ARBA00022598"/>
    </source>
</evidence>
<organism evidence="9 10">
    <name type="scientific">Aquimarina brevivitae</name>
    <dbReference type="NCBI Taxonomy" id="323412"/>
    <lineage>
        <taxon>Bacteria</taxon>
        <taxon>Pseudomonadati</taxon>
        <taxon>Bacteroidota</taxon>
        <taxon>Flavobacteriia</taxon>
        <taxon>Flavobacteriales</taxon>
        <taxon>Flavobacteriaceae</taxon>
        <taxon>Aquimarina</taxon>
    </lineage>
</organism>
<dbReference type="NCBIfam" id="TIGR00018">
    <property type="entry name" value="panC"/>
    <property type="match status" value="1"/>
</dbReference>
<comment type="pathway">
    <text evidence="1 8">Cofactor biosynthesis; (R)-pantothenate biosynthesis; (R)-pantothenate from (R)-pantoate and beta-alanine: step 1/1.</text>
</comment>
<evidence type="ECO:0000256" key="5">
    <source>
        <dbReference type="ARBA" id="ARBA00022741"/>
    </source>
</evidence>
<feature type="binding site" evidence="8">
    <location>
        <begin position="149"/>
        <end position="152"/>
    </location>
    <ligand>
        <name>ATP</name>
        <dbReference type="ChEBI" id="CHEBI:30616"/>
    </ligand>
</feature>
<dbReference type="GO" id="GO:0005829">
    <property type="term" value="C:cytosol"/>
    <property type="evidence" value="ECO:0007669"/>
    <property type="project" value="TreeGrafter"/>
</dbReference>
<dbReference type="Gene3D" id="3.30.1300.10">
    <property type="entry name" value="Pantoate-beta-alanine ligase, C-terminal domain"/>
    <property type="match status" value="1"/>
</dbReference>
<proteinExistence type="inferred from homology"/>
<dbReference type="SUPFAM" id="SSF52374">
    <property type="entry name" value="Nucleotidylyl transferase"/>
    <property type="match status" value="1"/>
</dbReference>
<keyword evidence="5 8" id="KW-0547">Nucleotide-binding</keyword>
<evidence type="ECO:0000256" key="8">
    <source>
        <dbReference type="HAMAP-Rule" id="MF_00158"/>
    </source>
</evidence>
<accession>A0A4Q7PFX5</accession>
<comment type="similarity">
    <text evidence="2 8">Belongs to the pantothenate synthetase family.</text>
</comment>
<feature type="binding site" evidence="8">
    <location>
        <begin position="30"/>
        <end position="37"/>
    </location>
    <ligand>
        <name>ATP</name>
        <dbReference type="ChEBI" id="CHEBI:30616"/>
    </ligand>
</feature>
<keyword evidence="3 8" id="KW-0436">Ligase</keyword>
<dbReference type="OrthoDB" id="9773087at2"/>
<dbReference type="Pfam" id="PF02569">
    <property type="entry name" value="Pantoate_ligase"/>
    <property type="match status" value="1"/>
</dbReference>
<dbReference type="GO" id="GO:0015940">
    <property type="term" value="P:pantothenate biosynthetic process"/>
    <property type="evidence" value="ECO:0007669"/>
    <property type="project" value="UniProtKB-UniRule"/>
</dbReference>
<dbReference type="HAMAP" id="MF_00158">
    <property type="entry name" value="PanC"/>
    <property type="match status" value="1"/>
</dbReference>
<evidence type="ECO:0000313" key="10">
    <source>
        <dbReference type="Proteomes" id="UP000292262"/>
    </source>
</evidence>
<dbReference type="GO" id="GO:0004592">
    <property type="term" value="F:pantoate-beta-alanine ligase activity"/>
    <property type="evidence" value="ECO:0007669"/>
    <property type="project" value="UniProtKB-UniRule"/>
</dbReference>
<feature type="active site" description="Proton donor" evidence="8">
    <location>
        <position position="37"/>
    </location>
</feature>